<sequence>MTSTQILSEDEELIALLSFNEDSLQKVDSLKRVQLVSLCHSLAKALTHLRCSQQTLPRFEVPDSPAILSIVVPEGTAVGGAVSDRLITSDVCFSEMGVGDELAVLTIRSVSSQITTTRPATGPSGLRRLTQRAPTVRVERHFFYHSVDSRSSMVDSERDIHAVYESSESEDESEFPPGYCDDSDDLCEETGGQLASPTFSASQLVQQPTLDTGFHEGSYGGVFEAFLEAEFSPQQNISTGSASVFVESAEPVDDDSDFSQEHEHSEFSGCASDVGHGDHRYDCESGGAGYDSDGGYSPGYS</sequence>
<comment type="caution">
    <text evidence="2">The sequence shown here is derived from an EMBL/GenBank/DDBJ whole genome shotgun (WGS) entry which is preliminary data.</text>
</comment>
<accession>A0AAE0GFW4</accession>
<evidence type="ECO:0000313" key="3">
    <source>
        <dbReference type="Proteomes" id="UP001190700"/>
    </source>
</evidence>
<proteinExistence type="predicted"/>
<keyword evidence="3" id="KW-1185">Reference proteome</keyword>
<organism evidence="2 3">
    <name type="scientific">Cymbomonas tetramitiformis</name>
    <dbReference type="NCBI Taxonomy" id="36881"/>
    <lineage>
        <taxon>Eukaryota</taxon>
        <taxon>Viridiplantae</taxon>
        <taxon>Chlorophyta</taxon>
        <taxon>Pyramimonadophyceae</taxon>
        <taxon>Pyramimonadales</taxon>
        <taxon>Pyramimonadaceae</taxon>
        <taxon>Cymbomonas</taxon>
    </lineage>
</organism>
<feature type="region of interest" description="Disordered" evidence="1">
    <location>
        <begin position="251"/>
        <end position="301"/>
    </location>
</feature>
<dbReference type="AlphaFoldDB" id="A0AAE0GFW4"/>
<reference evidence="2 3" key="1">
    <citation type="journal article" date="2015" name="Genome Biol. Evol.">
        <title>Comparative Genomics of a Bacterivorous Green Alga Reveals Evolutionary Causalities and Consequences of Phago-Mixotrophic Mode of Nutrition.</title>
        <authorList>
            <person name="Burns J.A."/>
            <person name="Paasch A."/>
            <person name="Narechania A."/>
            <person name="Kim E."/>
        </authorList>
    </citation>
    <scope>NUCLEOTIDE SEQUENCE [LARGE SCALE GENOMIC DNA]</scope>
    <source>
        <strain evidence="2 3">PLY_AMNH</strain>
    </source>
</reference>
<gene>
    <name evidence="2" type="ORF">CYMTET_14670</name>
</gene>
<evidence type="ECO:0000256" key="1">
    <source>
        <dbReference type="SAM" id="MobiDB-lite"/>
    </source>
</evidence>
<protein>
    <submittedName>
        <fullName evidence="2">Uncharacterized protein</fullName>
    </submittedName>
</protein>
<feature type="compositionally biased region" description="Low complexity" evidence="1">
    <location>
        <begin position="290"/>
        <end position="301"/>
    </location>
</feature>
<dbReference type="Proteomes" id="UP001190700">
    <property type="component" value="Unassembled WGS sequence"/>
</dbReference>
<evidence type="ECO:0000313" key="2">
    <source>
        <dbReference type="EMBL" id="KAK3277312.1"/>
    </source>
</evidence>
<name>A0AAE0GFW4_9CHLO</name>
<dbReference type="EMBL" id="LGRX02006159">
    <property type="protein sequence ID" value="KAK3277312.1"/>
    <property type="molecule type" value="Genomic_DNA"/>
</dbReference>